<proteinExistence type="predicted"/>
<name>A0A2A5RIS2_9LACT</name>
<evidence type="ECO:0000313" key="2">
    <source>
        <dbReference type="EMBL" id="PCR98995.1"/>
    </source>
</evidence>
<evidence type="ECO:0000256" key="1">
    <source>
        <dbReference type="SAM" id="SignalP"/>
    </source>
</evidence>
<accession>A0A2A5RIS2</accession>
<sequence length="267" mass="30154">MKKITTLLIGFVMLLLVLTSCGTSKTSTGQKNNYADKSFISDLSAGLQERWKLGDELDKISNPSTSQTKDYYSKFVKVEMDSVGSYKDKKFKDTKLQSLALQYINLLEDSKKEITGLGTYDGMTKWEDTYQSRTKLLVEFKNNYNLAVDDKYKTYLDGLEADGQKAIKNDELKTKITTLVNGIVFVYKQEEYDDTYKKYQAVVENNTGTDLSSFSGQVNLVDANGVTVDNTFISTDNWKNGSKVLFEFTTDKTFSKTVITPQYSVAD</sequence>
<evidence type="ECO:0000313" key="3">
    <source>
        <dbReference type="Proteomes" id="UP000218181"/>
    </source>
</evidence>
<dbReference type="AlphaFoldDB" id="A0A2A5RIS2"/>
<keyword evidence="1" id="KW-0732">Signal</keyword>
<reference evidence="2 3" key="1">
    <citation type="submission" date="2014-12" db="EMBL/GenBank/DDBJ databases">
        <title>Draft genome sequences of 10 type strains of Lactococcus.</title>
        <authorList>
            <person name="Sun Z."/>
            <person name="Zhong Z."/>
            <person name="Liu W."/>
            <person name="Zhang W."/>
            <person name="Zhang H."/>
        </authorList>
    </citation>
    <scope>NUCLEOTIDE SEQUENCE [LARGE SCALE GENOMIC DNA]</scope>
    <source>
        <strain evidence="2 3">JCM 16395</strain>
    </source>
</reference>
<feature type="signal peptide" evidence="1">
    <location>
        <begin position="1"/>
        <end position="22"/>
    </location>
</feature>
<feature type="chain" id="PRO_5038598552" description="Secreted protein" evidence="1">
    <location>
        <begin position="23"/>
        <end position="267"/>
    </location>
</feature>
<dbReference type="STRING" id="1291764.GCA_001311235_01724"/>
<evidence type="ECO:0008006" key="4">
    <source>
        <dbReference type="Google" id="ProtNLM"/>
    </source>
</evidence>
<dbReference type="PROSITE" id="PS51257">
    <property type="entry name" value="PROKAR_LIPOPROTEIN"/>
    <property type="match status" value="1"/>
</dbReference>
<dbReference type="EMBL" id="JXJU01000015">
    <property type="protein sequence ID" value="PCR98995.1"/>
    <property type="molecule type" value="Genomic_DNA"/>
</dbReference>
<protein>
    <recommendedName>
        <fullName evidence="4">Secreted protein</fullName>
    </recommendedName>
</protein>
<dbReference type="NCBIfam" id="NF038353">
    <property type="entry name" value="FxLYD_dom"/>
    <property type="match status" value="1"/>
</dbReference>
<dbReference type="OrthoDB" id="2050439at2"/>
<organism evidence="2 3">
    <name type="scientific">Lactococcus fujiensis JCM 16395</name>
    <dbReference type="NCBI Taxonomy" id="1291764"/>
    <lineage>
        <taxon>Bacteria</taxon>
        <taxon>Bacillati</taxon>
        <taxon>Bacillota</taxon>
        <taxon>Bacilli</taxon>
        <taxon>Lactobacillales</taxon>
        <taxon>Streptococcaceae</taxon>
        <taxon>Lactococcus</taxon>
    </lineage>
</organism>
<comment type="caution">
    <text evidence="2">The sequence shown here is derived from an EMBL/GenBank/DDBJ whole genome shotgun (WGS) entry which is preliminary data.</text>
</comment>
<dbReference type="RefSeq" id="WP_054639445.1">
    <property type="nucleotide sequence ID" value="NZ_BBAL01000005.1"/>
</dbReference>
<keyword evidence="3" id="KW-1185">Reference proteome</keyword>
<dbReference type="InterPro" id="IPR047676">
    <property type="entry name" value="FxLYD_dom"/>
</dbReference>
<gene>
    <name evidence="2" type="ORF">RT41_GL000565</name>
</gene>
<dbReference type="Proteomes" id="UP000218181">
    <property type="component" value="Unassembled WGS sequence"/>
</dbReference>